<evidence type="ECO:0000313" key="3">
    <source>
        <dbReference type="EMBL" id="MBC5616488.1"/>
    </source>
</evidence>
<protein>
    <submittedName>
        <fullName evidence="3">BACON domain-containing protein</fullName>
    </submittedName>
</protein>
<dbReference type="Proteomes" id="UP000636891">
    <property type="component" value="Unassembled WGS sequence"/>
</dbReference>
<dbReference type="CDD" id="cd14948">
    <property type="entry name" value="BACON"/>
    <property type="match status" value="2"/>
</dbReference>
<name>A0ABR7CLG1_9BACT</name>
<gene>
    <name evidence="3" type="ORF">H8S08_05560</name>
</gene>
<comment type="caution">
    <text evidence="3">The sequence shown here is derived from an EMBL/GenBank/DDBJ whole genome shotgun (WGS) entry which is preliminary data.</text>
</comment>
<organism evidence="3 4">
    <name type="scientific">Alistipes hominis</name>
    <dbReference type="NCBI Taxonomy" id="2763015"/>
    <lineage>
        <taxon>Bacteria</taxon>
        <taxon>Pseudomonadati</taxon>
        <taxon>Bacteroidota</taxon>
        <taxon>Bacteroidia</taxon>
        <taxon>Bacteroidales</taxon>
        <taxon>Rikenellaceae</taxon>
        <taxon>Alistipes</taxon>
    </lineage>
</organism>
<dbReference type="RefSeq" id="WP_186965856.1">
    <property type="nucleotide sequence ID" value="NZ_JACOOK010000002.1"/>
</dbReference>
<dbReference type="SUPFAM" id="SSF50939">
    <property type="entry name" value="Sialidases"/>
    <property type="match status" value="1"/>
</dbReference>
<dbReference type="InterPro" id="IPR036278">
    <property type="entry name" value="Sialidase_sf"/>
</dbReference>
<dbReference type="InterPro" id="IPR013783">
    <property type="entry name" value="Ig-like_fold"/>
</dbReference>
<dbReference type="Gene3D" id="2.60.40.10">
    <property type="entry name" value="Immunoglobulins"/>
    <property type="match status" value="2"/>
</dbReference>
<dbReference type="PROSITE" id="PS51257">
    <property type="entry name" value="PROKAR_LIPOPROTEIN"/>
    <property type="match status" value="1"/>
</dbReference>
<feature type="domain" description="BACON" evidence="2">
    <location>
        <begin position="71"/>
        <end position="124"/>
    </location>
</feature>
<feature type="signal peptide" evidence="1">
    <location>
        <begin position="1"/>
        <end position="19"/>
    </location>
</feature>
<sequence length="629" mass="68657">MRKLFYLIACLSLTGLLGACNDDKENGDDGELSFKFPLTEYESAKIGGKKVIGFSTVGDWTAEVKYKVAPATVDDEWLEISPKSGNAGHWFLTLNLNENPDYDDREAEVVITSGGETKTLKVTQLSTSAMFLPQTTYNVGESGGPVALTVQTNRPFSVEADDACKDWIIVPDSKAVMKDSVFTVTVLSNPALDARTGYVYVTEIVADEKEETLTRRIEIVQRGDFGYFIMRGSSSDLTAPSVVQTGENAFNAFYLFKQYSANREEMHVWNGDAQGPIDLSANGEFGVRFVAAGPFTDMQVSCCTWSQQHGDGVMTASLYVWDTDYATTVKRNPVNQKKDLSYGDNSWPSLLNADQGNTYPAGEYLVVMQSTKQSSGVWSASAGAKDGFQGFLAGQAVSSNCPKVRIYYVSGSKTGAAYRETKDGGVTWRDQSYVFSLNESWLEKCSPTDLRVVKCDGYYYAAFADGGNVKLARTANIKDSWAKWDGSAWGDGDYASVVASEVPVSVVENNGQIYLYTMKGNKLVVRTAASGDNWPAALSASADAWTFDSNTDVDVKFVNGQFTATYVKSNQTCVLLSDDGTTFTDGGVAYARMFDGSKSARYASGVTGETQYMSYVCTQGWYFKIISND</sequence>
<feature type="chain" id="PRO_5045049079" evidence="1">
    <location>
        <begin position="20"/>
        <end position="629"/>
    </location>
</feature>
<keyword evidence="1" id="KW-0732">Signal</keyword>
<dbReference type="InterPro" id="IPR024361">
    <property type="entry name" value="BACON"/>
</dbReference>
<keyword evidence="4" id="KW-1185">Reference proteome</keyword>
<dbReference type="EMBL" id="JACOOK010000002">
    <property type="protein sequence ID" value="MBC5616488.1"/>
    <property type="molecule type" value="Genomic_DNA"/>
</dbReference>
<evidence type="ECO:0000256" key="1">
    <source>
        <dbReference type="SAM" id="SignalP"/>
    </source>
</evidence>
<evidence type="ECO:0000259" key="2">
    <source>
        <dbReference type="Pfam" id="PF13004"/>
    </source>
</evidence>
<proteinExistence type="predicted"/>
<dbReference type="Pfam" id="PF13004">
    <property type="entry name" value="BACON"/>
    <property type="match status" value="1"/>
</dbReference>
<accession>A0ABR7CLG1</accession>
<evidence type="ECO:0000313" key="4">
    <source>
        <dbReference type="Proteomes" id="UP000636891"/>
    </source>
</evidence>
<reference evidence="3 4" key="1">
    <citation type="submission" date="2020-08" db="EMBL/GenBank/DDBJ databases">
        <title>Genome public.</title>
        <authorList>
            <person name="Liu C."/>
            <person name="Sun Q."/>
        </authorList>
    </citation>
    <scope>NUCLEOTIDE SEQUENCE [LARGE SCALE GENOMIC DNA]</scope>
    <source>
        <strain evidence="3 4">New-7</strain>
    </source>
</reference>